<dbReference type="GO" id="GO:0046656">
    <property type="term" value="P:folic acid biosynthetic process"/>
    <property type="evidence" value="ECO:0007669"/>
    <property type="project" value="UniProtKB-KW"/>
</dbReference>
<accession>T1AZ85</accession>
<gene>
    <name evidence="11" type="ORF">B1B_12801</name>
</gene>
<evidence type="ECO:0000256" key="4">
    <source>
        <dbReference type="ARBA" id="ARBA00012458"/>
    </source>
</evidence>
<dbReference type="NCBIfam" id="TIGR01496">
    <property type="entry name" value="DHPS"/>
    <property type="match status" value="1"/>
</dbReference>
<dbReference type="GO" id="GO:0046872">
    <property type="term" value="F:metal ion binding"/>
    <property type="evidence" value="ECO:0007669"/>
    <property type="project" value="UniProtKB-KW"/>
</dbReference>
<dbReference type="EMBL" id="AUZY01008412">
    <property type="protein sequence ID" value="EQD45959.1"/>
    <property type="molecule type" value="Genomic_DNA"/>
</dbReference>
<evidence type="ECO:0000256" key="2">
    <source>
        <dbReference type="ARBA" id="ARBA00001946"/>
    </source>
</evidence>
<feature type="non-terminal residue" evidence="11">
    <location>
        <position position="1"/>
    </location>
</feature>
<dbReference type="InterPro" id="IPR006390">
    <property type="entry name" value="DHP_synth_dom"/>
</dbReference>
<dbReference type="InterPro" id="IPR045031">
    <property type="entry name" value="DHP_synth-like"/>
</dbReference>
<evidence type="ECO:0000256" key="3">
    <source>
        <dbReference type="ARBA" id="ARBA00004763"/>
    </source>
</evidence>
<keyword evidence="7" id="KW-0460">Magnesium</keyword>
<organism evidence="11">
    <name type="scientific">mine drainage metagenome</name>
    <dbReference type="NCBI Taxonomy" id="410659"/>
    <lineage>
        <taxon>unclassified sequences</taxon>
        <taxon>metagenomes</taxon>
        <taxon>ecological metagenomes</taxon>
    </lineage>
</organism>
<dbReference type="EC" id="2.5.1.15" evidence="4"/>
<comment type="pathway">
    <text evidence="3">Cofactor biosynthesis; tetrahydrofolate biosynthesis; 7,8-dihydrofolate from 2-amino-4-hydroxy-6-hydroxymethyl-7,8-dihydropteridine diphosphate and 4-aminobenzoate: step 1/2.</text>
</comment>
<dbReference type="SUPFAM" id="SSF51717">
    <property type="entry name" value="Dihydropteroate synthetase-like"/>
    <property type="match status" value="1"/>
</dbReference>
<reference evidence="11" key="1">
    <citation type="submission" date="2013-08" db="EMBL/GenBank/DDBJ databases">
        <authorList>
            <person name="Mendez C."/>
            <person name="Richter M."/>
            <person name="Ferrer M."/>
            <person name="Sanchez J."/>
        </authorList>
    </citation>
    <scope>NUCLEOTIDE SEQUENCE</scope>
</reference>
<dbReference type="GO" id="GO:0005829">
    <property type="term" value="C:cytosol"/>
    <property type="evidence" value="ECO:0007669"/>
    <property type="project" value="TreeGrafter"/>
</dbReference>
<sequence>RVPPGTVGLRVTGLPRIPRALLSRTRPPSTPYGILRLAEEASALTFIGPAAALRSLPETWSRSSRSLVPLAGAAEQALDRFLSRAAQRWRLAHGRELVVGGEPRIMGVVNVTPDSFFDGGRLRTTDQAVAHARDLAEQGAALLDIGGESTRPGARPLPPSQELRRVLPVVERLARTTELLLSVDTRHAEVARRALRAGAHVVNDVGGFRDASLRRVVRREEAGAVLMHMRGIPRTMQRNLRYADLRGEVYAFLEDRTRTAVDEGIPPEALVVDPGLGFGKSFEGTLELLGHVGEFKSLGFPVLVGASRKGFLGALLGGAPPAERLEASVAAALLAVERGAALVRVHDVGPTARALRVLSALRGGSAGDGPSGDGGTGGSPAGTTGGRPPPGYGGASPPAGQRRRPGARVPAPGPRRRRAAHGAPPGHG</sequence>
<dbReference type="PROSITE" id="PS00792">
    <property type="entry name" value="DHPS_1"/>
    <property type="match status" value="1"/>
</dbReference>
<evidence type="ECO:0000256" key="7">
    <source>
        <dbReference type="ARBA" id="ARBA00022842"/>
    </source>
</evidence>
<dbReference type="PANTHER" id="PTHR20941:SF1">
    <property type="entry name" value="FOLIC ACID SYNTHESIS PROTEIN FOL1"/>
    <property type="match status" value="1"/>
</dbReference>
<feature type="region of interest" description="Disordered" evidence="9">
    <location>
        <begin position="364"/>
        <end position="428"/>
    </location>
</feature>
<dbReference type="CDD" id="cd00739">
    <property type="entry name" value="DHPS"/>
    <property type="match status" value="1"/>
</dbReference>
<evidence type="ECO:0000313" key="11">
    <source>
        <dbReference type="EMBL" id="EQD45959.1"/>
    </source>
</evidence>
<dbReference type="InterPro" id="IPR000489">
    <property type="entry name" value="Pterin-binding_dom"/>
</dbReference>
<name>T1AZ85_9ZZZZ</name>
<dbReference type="PROSITE" id="PS50972">
    <property type="entry name" value="PTERIN_BINDING"/>
    <property type="match status" value="1"/>
</dbReference>
<dbReference type="AlphaFoldDB" id="T1AZ85"/>
<evidence type="ECO:0000256" key="5">
    <source>
        <dbReference type="ARBA" id="ARBA00022679"/>
    </source>
</evidence>
<dbReference type="PANTHER" id="PTHR20941">
    <property type="entry name" value="FOLATE SYNTHESIS PROTEINS"/>
    <property type="match status" value="1"/>
</dbReference>
<comment type="catalytic activity">
    <reaction evidence="1">
        <text>(7,8-dihydropterin-6-yl)methyl diphosphate + 4-aminobenzoate = 7,8-dihydropteroate + diphosphate</text>
        <dbReference type="Rhea" id="RHEA:19949"/>
        <dbReference type="ChEBI" id="CHEBI:17836"/>
        <dbReference type="ChEBI" id="CHEBI:17839"/>
        <dbReference type="ChEBI" id="CHEBI:33019"/>
        <dbReference type="ChEBI" id="CHEBI:72950"/>
        <dbReference type="EC" id="2.5.1.15"/>
    </reaction>
</comment>
<feature type="domain" description="Pterin-binding" evidence="10">
    <location>
        <begin position="103"/>
        <end position="356"/>
    </location>
</feature>
<keyword evidence="6" id="KW-0479">Metal-binding</keyword>
<dbReference type="GO" id="GO:0046654">
    <property type="term" value="P:tetrahydrofolate biosynthetic process"/>
    <property type="evidence" value="ECO:0007669"/>
    <property type="project" value="TreeGrafter"/>
</dbReference>
<keyword evidence="8" id="KW-0289">Folate biosynthesis</keyword>
<evidence type="ECO:0000256" key="9">
    <source>
        <dbReference type="SAM" id="MobiDB-lite"/>
    </source>
</evidence>
<dbReference type="Pfam" id="PF00809">
    <property type="entry name" value="Pterin_bind"/>
    <property type="match status" value="1"/>
</dbReference>
<dbReference type="PROSITE" id="PS00793">
    <property type="entry name" value="DHPS_2"/>
    <property type="match status" value="1"/>
</dbReference>
<comment type="cofactor">
    <cofactor evidence="2">
        <name>Mg(2+)</name>
        <dbReference type="ChEBI" id="CHEBI:18420"/>
    </cofactor>
</comment>
<evidence type="ECO:0000256" key="6">
    <source>
        <dbReference type="ARBA" id="ARBA00022723"/>
    </source>
</evidence>
<comment type="caution">
    <text evidence="11">The sequence shown here is derived from an EMBL/GenBank/DDBJ whole genome shotgun (WGS) entry which is preliminary data.</text>
</comment>
<protein>
    <recommendedName>
        <fullName evidence="4">dihydropteroate synthase</fullName>
        <ecNumber evidence="4">2.5.1.15</ecNumber>
    </recommendedName>
</protein>
<dbReference type="GO" id="GO:0004156">
    <property type="term" value="F:dihydropteroate synthase activity"/>
    <property type="evidence" value="ECO:0007669"/>
    <property type="project" value="UniProtKB-EC"/>
</dbReference>
<dbReference type="Gene3D" id="3.20.20.20">
    <property type="entry name" value="Dihydropteroate synthase-like"/>
    <property type="match status" value="1"/>
</dbReference>
<feature type="compositionally biased region" description="Gly residues" evidence="9">
    <location>
        <begin position="364"/>
        <end position="385"/>
    </location>
</feature>
<evidence type="ECO:0000259" key="10">
    <source>
        <dbReference type="PROSITE" id="PS50972"/>
    </source>
</evidence>
<proteinExistence type="predicted"/>
<keyword evidence="5 11" id="KW-0808">Transferase</keyword>
<evidence type="ECO:0000256" key="8">
    <source>
        <dbReference type="ARBA" id="ARBA00022909"/>
    </source>
</evidence>
<dbReference type="InterPro" id="IPR011005">
    <property type="entry name" value="Dihydropteroate_synth-like_sf"/>
</dbReference>
<reference evidence="11" key="2">
    <citation type="journal article" date="2014" name="ISME J.">
        <title>Microbial stratification in low pH oxic and suboxic macroscopic growths along an acid mine drainage.</title>
        <authorList>
            <person name="Mendez-Garcia C."/>
            <person name="Mesa V."/>
            <person name="Sprenger R.R."/>
            <person name="Richter M."/>
            <person name="Diez M.S."/>
            <person name="Solano J."/>
            <person name="Bargiela R."/>
            <person name="Golyshina O.V."/>
            <person name="Manteca A."/>
            <person name="Ramos J.L."/>
            <person name="Gallego J.R."/>
            <person name="Llorente I."/>
            <person name="Martins Dos Santos V.A."/>
            <person name="Jensen O.N."/>
            <person name="Pelaez A.I."/>
            <person name="Sanchez J."/>
            <person name="Ferrer M."/>
        </authorList>
    </citation>
    <scope>NUCLEOTIDE SEQUENCE</scope>
</reference>
<evidence type="ECO:0000256" key="1">
    <source>
        <dbReference type="ARBA" id="ARBA00000012"/>
    </source>
</evidence>